<name>A0A2P2IMQ9_RHIMU</name>
<reference evidence="1" key="1">
    <citation type="submission" date="2018-02" db="EMBL/GenBank/DDBJ databases">
        <title>Rhizophora mucronata_Transcriptome.</title>
        <authorList>
            <person name="Meera S.P."/>
            <person name="Sreeshan A."/>
            <person name="Augustine A."/>
        </authorList>
    </citation>
    <scope>NUCLEOTIDE SEQUENCE</scope>
    <source>
        <tissue evidence="1">Leaf</tissue>
    </source>
</reference>
<protein>
    <submittedName>
        <fullName evidence="1">Uncharacterized protein</fullName>
    </submittedName>
</protein>
<dbReference type="EMBL" id="GGEC01002021">
    <property type="protein sequence ID" value="MBW82504.1"/>
    <property type="molecule type" value="Transcribed_RNA"/>
</dbReference>
<organism evidence="1">
    <name type="scientific">Rhizophora mucronata</name>
    <name type="common">Asiatic mangrove</name>
    <dbReference type="NCBI Taxonomy" id="61149"/>
    <lineage>
        <taxon>Eukaryota</taxon>
        <taxon>Viridiplantae</taxon>
        <taxon>Streptophyta</taxon>
        <taxon>Embryophyta</taxon>
        <taxon>Tracheophyta</taxon>
        <taxon>Spermatophyta</taxon>
        <taxon>Magnoliopsida</taxon>
        <taxon>eudicotyledons</taxon>
        <taxon>Gunneridae</taxon>
        <taxon>Pentapetalae</taxon>
        <taxon>rosids</taxon>
        <taxon>fabids</taxon>
        <taxon>Malpighiales</taxon>
        <taxon>Rhizophoraceae</taxon>
        <taxon>Rhizophora</taxon>
    </lineage>
</organism>
<proteinExistence type="predicted"/>
<accession>A0A2P2IMQ9</accession>
<evidence type="ECO:0000313" key="1">
    <source>
        <dbReference type="EMBL" id="MBW82504.1"/>
    </source>
</evidence>
<sequence>MRKFDCFFQLLCSLTNFSNNSRSWPGISMTCDPFLYILKDGRDVTPSDFAKQVWSSISTLRKLTDGNLVQICSICCKACLLLSLLQKRTTDIPGEVTKCLNRSLLDMNAKLEPNCKSLVDSPRCFFSWTWASNKARPTSSSADFPLINSS</sequence>
<dbReference type="AlphaFoldDB" id="A0A2P2IMQ9"/>